<feature type="compositionally biased region" description="Polar residues" evidence="1">
    <location>
        <begin position="28"/>
        <end position="42"/>
    </location>
</feature>
<evidence type="ECO:0000313" key="3">
    <source>
        <dbReference type="EMBL" id="KAF1999847.1"/>
    </source>
</evidence>
<evidence type="ECO:0000313" key="4">
    <source>
        <dbReference type="Proteomes" id="UP000799779"/>
    </source>
</evidence>
<sequence>MKLGTGFPEPTAEAVLFPRWTAIPLLNGTLTTPDASSEPSSTEAKDDEPDKTPSSIPQPVYTTVNVVPAAEVEATKTSHAPIPQYPTAPGSAAAPILKGYCTEPAYTILDGPTALWVPVVGCISSKADCCPTSTGGSGASPTGPAQGVNEKKADESAGGSNAAENGGAAATFPISSFPGQGTLTGCPKDYHTVGGTACCPSSYWPWSAAIGGQIPCYSSLAKALTPPGMPDSLVHGVDDNPITTGPSMPTPSSTVGVSSTSSPKPTSAVVNIAYAMQYSMKASPKPKMQQGTKIGIGAGVGGAALVISVLLFLLFKRFRGNKKSKIVVDQPPPGVQERFAHGVDKSYVAHQAPSRTYEGVQYAGVSNQAPGHHY</sequence>
<evidence type="ECO:0000256" key="2">
    <source>
        <dbReference type="SAM" id="Phobius"/>
    </source>
</evidence>
<dbReference type="AlphaFoldDB" id="A0A6A5WEG4"/>
<keyword evidence="2" id="KW-0472">Membrane</keyword>
<keyword evidence="2" id="KW-1133">Transmembrane helix</keyword>
<keyword evidence="4" id="KW-1185">Reference proteome</keyword>
<dbReference type="Proteomes" id="UP000799779">
    <property type="component" value="Unassembled WGS sequence"/>
</dbReference>
<keyword evidence="2" id="KW-0812">Transmembrane</keyword>
<reference evidence="3" key="1">
    <citation type="journal article" date="2020" name="Stud. Mycol.">
        <title>101 Dothideomycetes genomes: a test case for predicting lifestyles and emergence of pathogens.</title>
        <authorList>
            <person name="Haridas S."/>
            <person name="Albert R."/>
            <person name="Binder M."/>
            <person name="Bloem J."/>
            <person name="Labutti K."/>
            <person name="Salamov A."/>
            <person name="Andreopoulos B."/>
            <person name="Baker S."/>
            <person name="Barry K."/>
            <person name="Bills G."/>
            <person name="Bluhm B."/>
            <person name="Cannon C."/>
            <person name="Castanera R."/>
            <person name="Culley D."/>
            <person name="Daum C."/>
            <person name="Ezra D."/>
            <person name="Gonzalez J."/>
            <person name="Henrissat B."/>
            <person name="Kuo A."/>
            <person name="Liang C."/>
            <person name="Lipzen A."/>
            <person name="Lutzoni F."/>
            <person name="Magnuson J."/>
            <person name="Mondo S."/>
            <person name="Nolan M."/>
            <person name="Ohm R."/>
            <person name="Pangilinan J."/>
            <person name="Park H.-J."/>
            <person name="Ramirez L."/>
            <person name="Alfaro M."/>
            <person name="Sun H."/>
            <person name="Tritt A."/>
            <person name="Yoshinaga Y."/>
            <person name="Zwiers L.-H."/>
            <person name="Turgeon B."/>
            <person name="Goodwin S."/>
            <person name="Spatafora J."/>
            <person name="Crous P."/>
            <person name="Grigoriev I."/>
        </authorList>
    </citation>
    <scope>NUCLEOTIDE SEQUENCE</scope>
    <source>
        <strain evidence="3">CBS 123094</strain>
    </source>
</reference>
<dbReference type="EMBL" id="ML977592">
    <property type="protein sequence ID" value="KAF1999847.1"/>
    <property type="molecule type" value="Genomic_DNA"/>
</dbReference>
<evidence type="ECO:0008006" key="5">
    <source>
        <dbReference type="Google" id="ProtNLM"/>
    </source>
</evidence>
<gene>
    <name evidence="3" type="ORF">P154DRAFT_210264</name>
</gene>
<dbReference type="OrthoDB" id="3065412at2759"/>
<feature type="region of interest" description="Disordered" evidence="1">
    <location>
        <begin position="133"/>
        <end position="165"/>
    </location>
</feature>
<feature type="transmembrane region" description="Helical" evidence="2">
    <location>
        <begin position="294"/>
        <end position="315"/>
    </location>
</feature>
<evidence type="ECO:0000256" key="1">
    <source>
        <dbReference type="SAM" id="MobiDB-lite"/>
    </source>
</evidence>
<organism evidence="3 4">
    <name type="scientific">Amniculicola lignicola CBS 123094</name>
    <dbReference type="NCBI Taxonomy" id="1392246"/>
    <lineage>
        <taxon>Eukaryota</taxon>
        <taxon>Fungi</taxon>
        <taxon>Dikarya</taxon>
        <taxon>Ascomycota</taxon>
        <taxon>Pezizomycotina</taxon>
        <taxon>Dothideomycetes</taxon>
        <taxon>Pleosporomycetidae</taxon>
        <taxon>Pleosporales</taxon>
        <taxon>Amniculicolaceae</taxon>
        <taxon>Amniculicola</taxon>
    </lineage>
</organism>
<feature type="compositionally biased region" description="Low complexity" evidence="1">
    <location>
        <begin position="156"/>
        <end position="165"/>
    </location>
</feature>
<feature type="region of interest" description="Disordered" evidence="1">
    <location>
        <begin position="28"/>
        <end position="59"/>
    </location>
</feature>
<name>A0A6A5WEG4_9PLEO</name>
<feature type="compositionally biased region" description="Low complexity" evidence="1">
    <location>
        <begin position="133"/>
        <end position="145"/>
    </location>
</feature>
<accession>A0A6A5WEG4</accession>
<protein>
    <recommendedName>
        <fullName evidence="5">Mid2 domain-containing protein</fullName>
    </recommendedName>
</protein>
<proteinExistence type="predicted"/>